<keyword evidence="3" id="KW-1185">Reference proteome</keyword>
<sequence>MVTRASALGEYLRARRAVTPPESLGIVRASNRKVSGLRRSEVAAAAGVSENYYLRLEQGRDQRPSEQVLSALGRALRLDHFAMDYLFRIAYAEDSPANPVTGPDESLLALLDHWKHTAAYITDGNHDIVASNVLARRIGRGLLDVGQNNVVSFFLDRSRAGADDDEESAIHLAAALRFHSHPLDPRLHQVVDELSALSPVFARVWPRHDAWPLADGVTQASFDGFGVVDLTFQNLEIPGRPGYVLTTTFAPPNTPGAAVLAYLAAQPD</sequence>
<feature type="domain" description="HTH cro/C1-type" evidence="1">
    <location>
        <begin position="32"/>
        <end position="86"/>
    </location>
</feature>
<dbReference type="Pfam" id="PF17765">
    <property type="entry name" value="MLTR_LBD"/>
    <property type="match status" value="1"/>
</dbReference>
<dbReference type="InterPro" id="IPR010982">
    <property type="entry name" value="Lambda_DNA-bd_dom_sf"/>
</dbReference>
<dbReference type="SMART" id="SM00530">
    <property type="entry name" value="HTH_XRE"/>
    <property type="match status" value="1"/>
</dbReference>
<dbReference type="SUPFAM" id="SSF47413">
    <property type="entry name" value="lambda repressor-like DNA-binding domains"/>
    <property type="match status" value="1"/>
</dbReference>
<dbReference type="Gene3D" id="1.10.260.40">
    <property type="entry name" value="lambda repressor-like DNA-binding domains"/>
    <property type="match status" value="1"/>
</dbReference>
<evidence type="ECO:0000259" key="1">
    <source>
        <dbReference type="PROSITE" id="PS50943"/>
    </source>
</evidence>
<accession>A0A852T379</accession>
<dbReference type="AlphaFoldDB" id="A0A852T379"/>
<evidence type="ECO:0000313" key="3">
    <source>
        <dbReference type="Proteomes" id="UP000589620"/>
    </source>
</evidence>
<protein>
    <submittedName>
        <fullName evidence="2">Transcriptional regulator with XRE-family HTH domain</fullName>
    </submittedName>
</protein>
<dbReference type="EMBL" id="JACCBJ010000001">
    <property type="protein sequence ID" value="NYD75351.1"/>
    <property type="molecule type" value="Genomic_DNA"/>
</dbReference>
<organism evidence="2 3">
    <name type="scientific">Leifsonia soli</name>
    <dbReference type="NCBI Taxonomy" id="582665"/>
    <lineage>
        <taxon>Bacteria</taxon>
        <taxon>Bacillati</taxon>
        <taxon>Actinomycetota</taxon>
        <taxon>Actinomycetes</taxon>
        <taxon>Micrococcales</taxon>
        <taxon>Microbacteriaceae</taxon>
        <taxon>Leifsonia</taxon>
    </lineage>
</organism>
<dbReference type="GO" id="GO:0003677">
    <property type="term" value="F:DNA binding"/>
    <property type="evidence" value="ECO:0007669"/>
    <property type="project" value="InterPro"/>
</dbReference>
<dbReference type="Gene3D" id="3.30.450.180">
    <property type="match status" value="1"/>
</dbReference>
<dbReference type="Proteomes" id="UP000589620">
    <property type="component" value="Unassembled WGS sequence"/>
</dbReference>
<gene>
    <name evidence="2" type="ORF">BJ963_002870</name>
</gene>
<dbReference type="InterPro" id="IPR001387">
    <property type="entry name" value="Cro/C1-type_HTH"/>
</dbReference>
<dbReference type="PANTHER" id="PTHR35010">
    <property type="entry name" value="BLL4672 PROTEIN-RELATED"/>
    <property type="match status" value="1"/>
</dbReference>
<dbReference type="Pfam" id="PF13560">
    <property type="entry name" value="HTH_31"/>
    <property type="match status" value="1"/>
</dbReference>
<dbReference type="PROSITE" id="PS50943">
    <property type="entry name" value="HTH_CROC1"/>
    <property type="match status" value="1"/>
</dbReference>
<name>A0A852T379_9MICO</name>
<reference evidence="2 3" key="1">
    <citation type="submission" date="2020-07" db="EMBL/GenBank/DDBJ databases">
        <title>Sequencing the genomes of 1000 actinobacteria strains.</title>
        <authorList>
            <person name="Klenk H.-P."/>
        </authorList>
    </citation>
    <scope>NUCLEOTIDE SEQUENCE [LARGE SCALE GENOMIC DNA]</scope>
    <source>
        <strain evidence="2 3">DSM 23871</strain>
    </source>
</reference>
<comment type="caution">
    <text evidence="2">The sequence shown here is derived from an EMBL/GenBank/DDBJ whole genome shotgun (WGS) entry which is preliminary data.</text>
</comment>
<dbReference type="RefSeq" id="WP_179457302.1">
    <property type="nucleotide sequence ID" value="NZ_BAAAPX010000001.1"/>
</dbReference>
<evidence type="ECO:0000313" key="2">
    <source>
        <dbReference type="EMBL" id="NYD75351.1"/>
    </source>
</evidence>
<dbReference type="CDD" id="cd00093">
    <property type="entry name" value="HTH_XRE"/>
    <property type="match status" value="1"/>
</dbReference>
<dbReference type="InterPro" id="IPR041413">
    <property type="entry name" value="MLTR_LBD"/>
</dbReference>
<proteinExistence type="predicted"/>
<dbReference type="PANTHER" id="PTHR35010:SF2">
    <property type="entry name" value="BLL4672 PROTEIN"/>
    <property type="match status" value="1"/>
</dbReference>